<dbReference type="Proteomes" id="UP000003160">
    <property type="component" value="Unassembled WGS sequence"/>
</dbReference>
<evidence type="ECO:0000313" key="1">
    <source>
        <dbReference type="EMBL" id="EFA44521.1"/>
    </source>
</evidence>
<dbReference type="RefSeq" id="WP_007173166.1">
    <property type="nucleotide sequence ID" value="NZ_GG704780.1"/>
</dbReference>
<protein>
    <submittedName>
        <fullName evidence="1">Uncharacterized protein</fullName>
    </submittedName>
</protein>
<dbReference type="HOGENOM" id="CLU_2900383_0_0_10"/>
<reference evidence="1 2" key="1">
    <citation type="submission" date="2009-10" db="EMBL/GenBank/DDBJ databases">
        <authorList>
            <person name="Qin X."/>
            <person name="Bachman B."/>
            <person name="Battles P."/>
            <person name="Bell A."/>
            <person name="Bess C."/>
            <person name="Bickham C."/>
            <person name="Chaboub L."/>
            <person name="Chen D."/>
            <person name="Coyle M."/>
            <person name="Deiros D.R."/>
            <person name="Dinh H."/>
            <person name="Forbes L."/>
            <person name="Fowler G."/>
            <person name="Francisco L."/>
            <person name="Fu Q."/>
            <person name="Gubbala S."/>
            <person name="Hale W."/>
            <person name="Han Y."/>
            <person name="Hemphill L."/>
            <person name="Highlander S.K."/>
            <person name="Hirani K."/>
            <person name="Hogues M."/>
            <person name="Jackson L."/>
            <person name="Jakkamsetti A."/>
            <person name="Javaid M."/>
            <person name="Jiang H."/>
            <person name="Korchina V."/>
            <person name="Kovar C."/>
            <person name="Lara F."/>
            <person name="Lee S."/>
            <person name="Mata R."/>
            <person name="Mathew T."/>
            <person name="Moen C."/>
            <person name="Morales K."/>
            <person name="Munidasa M."/>
            <person name="Nazareth L."/>
            <person name="Ngo R."/>
            <person name="Nguyen L."/>
            <person name="Okwuonu G."/>
            <person name="Ongeri F."/>
            <person name="Patil S."/>
            <person name="Petrosino J."/>
            <person name="Pham C."/>
            <person name="Pham P."/>
            <person name="Pu L.-L."/>
            <person name="Puazo M."/>
            <person name="Raj R."/>
            <person name="Reid J."/>
            <person name="Rouhana J."/>
            <person name="Saada N."/>
            <person name="Shang Y."/>
            <person name="Simmons D."/>
            <person name="Thornton R."/>
            <person name="Warren J."/>
            <person name="Weissenberger G."/>
            <person name="Zhang J."/>
            <person name="Zhang L."/>
            <person name="Zhou C."/>
            <person name="Zhu D."/>
            <person name="Muzny D."/>
            <person name="Worley K."/>
            <person name="Gibbs R."/>
        </authorList>
    </citation>
    <scope>NUCLEOTIDE SEQUENCE [LARGE SCALE GENOMIC DNA]</scope>
    <source>
        <strain evidence="1 2">DSM 17361</strain>
    </source>
</reference>
<dbReference type="OrthoDB" id="9953514at2"/>
<organism evidence="1 2">
    <name type="scientific">Hallella bergensis DSM 17361</name>
    <dbReference type="NCBI Taxonomy" id="585502"/>
    <lineage>
        <taxon>Bacteria</taxon>
        <taxon>Pseudomonadati</taxon>
        <taxon>Bacteroidota</taxon>
        <taxon>Bacteroidia</taxon>
        <taxon>Bacteroidales</taxon>
        <taxon>Prevotellaceae</taxon>
        <taxon>Hallella</taxon>
    </lineage>
</organism>
<evidence type="ECO:0000313" key="2">
    <source>
        <dbReference type="Proteomes" id="UP000003160"/>
    </source>
</evidence>
<proteinExistence type="predicted"/>
<gene>
    <name evidence="1" type="ORF">HMPREF0645_1052</name>
</gene>
<name>D1PVR7_9BACT</name>
<dbReference type="EMBL" id="ACKS01000043">
    <property type="protein sequence ID" value="EFA44521.1"/>
    <property type="molecule type" value="Genomic_DNA"/>
</dbReference>
<keyword evidence="2" id="KW-1185">Reference proteome</keyword>
<sequence length="62" mass="6994">MRNEEMKIEKNTYCQPGIVILKIGSPLLLGTSNTLPVIPGETVTEDEQLSKPASDWWDVDEY</sequence>
<comment type="caution">
    <text evidence="1">The sequence shown here is derived from an EMBL/GenBank/DDBJ whole genome shotgun (WGS) entry which is preliminary data.</text>
</comment>
<dbReference type="AlphaFoldDB" id="D1PVR7"/>
<accession>D1PVR7</accession>